<dbReference type="RefSeq" id="WP_119538160.1">
    <property type="nucleotide sequence ID" value="NZ_QYRN01000001.1"/>
</dbReference>
<dbReference type="Proteomes" id="UP000265750">
    <property type="component" value="Unassembled WGS sequence"/>
</dbReference>
<protein>
    <submittedName>
        <fullName evidence="1">Uncharacterized protein</fullName>
    </submittedName>
</protein>
<dbReference type="EMBL" id="QYRN01000001">
    <property type="protein sequence ID" value="RIY03502.1"/>
    <property type="molecule type" value="Genomic_DNA"/>
</dbReference>
<dbReference type="AlphaFoldDB" id="A0A3A1WWV5"/>
<accession>A0A3A1WWV5</accession>
<proteinExistence type="predicted"/>
<gene>
    <name evidence="1" type="ORF">D3218_01720</name>
</gene>
<name>A0A3A1WWV5_9HYPH</name>
<sequence>MNDNPATPSAVYVGKLLDRLIKGLDGPSEPERAIGLLSALVGSRCETTADLLALVAHGNDLVRQACLLLEDEDMPIDQGEVSRFLLWSILINARVLDALEGATGLPASGFLGTGPTIN</sequence>
<reference evidence="2" key="1">
    <citation type="submission" date="2018-09" db="EMBL/GenBank/DDBJ databases">
        <authorList>
            <person name="Tuo L."/>
        </authorList>
    </citation>
    <scope>NUCLEOTIDE SEQUENCE [LARGE SCALE GENOMIC DNA]</scope>
    <source>
        <strain evidence="2">M2BS4Y-1</strain>
    </source>
</reference>
<evidence type="ECO:0000313" key="2">
    <source>
        <dbReference type="Proteomes" id="UP000265750"/>
    </source>
</evidence>
<comment type="caution">
    <text evidence="1">The sequence shown here is derived from an EMBL/GenBank/DDBJ whole genome shotgun (WGS) entry which is preliminary data.</text>
</comment>
<keyword evidence="2" id="KW-1185">Reference proteome</keyword>
<evidence type="ECO:0000313" key="1">
    <source>
        <dbReference type="EMBL" id="RIY03502.1"/>
    </source>
</evidence>
<organism evidence="1 2">
    <name type="scientific">Aureimonas flava</name>
    <dbReference type="NCBI Taxonomy" id="2320271"/>
    <lineage>
        <taxon>Bacteria</taxon>
        <taxon>Pseudomonadati</taxon>
        <taxon>Pseudomonadota</taxon>
        <taxon>Alphaproteobacteria</taxon>
        <taxon>Hyphomicrobiales</taxon>
        <taxon>Aurantimonadaceae</taxon>
        <taxon>Aureimonas</taxon>
    </lineage>
</organism>